<dbReference type="GeneID" id="64975015"/>
<dbReference type="Gene3D" id="3.40.50.720">
    <property type="entry name" value="NAD(P)-binding Rossmann-like Domain"/>
    <property type="match status" value="1"/>
</dbReference>
<evidence type="ECO:0000256" key="3">
    <source>
        <dbReference type="ARBA" id="ARBA00022723"/>
    </source>
</evidence>
<dbReference type="InterPro" id="IPR013154">
    <property type="entry name" value="ADH-like_N"/>
</dbReference>
<sequence>MRAQVLEAFNAPYTLRAVERPSNPKGHDILVNVKAASYCHTDAVFASGAMWQDLPRVGSHEFAGVIVAMGPDVSSRLGLQVGTSVGVPGRAFHPCGSCYQCSNNDGDPEKYGVYCTKAGNLGLSRDGGFQDYCTVDSRQVAPMPPGMTAVDTAPLMCAGLTIWNALGQGNVRLDKGKQGGEGMTVAISGAGGGLGHLGVQFAAKLGCRVVAIDASDAALSLVRRVVDGLGPLGSRVTVVDARVQPAEEARWAVCGKPEPALEGEKGVDSVLILPEAQQALEYGMKLLKDHGTCVMVSFPKEGFRIQPRDLVFRHIKMVGVLVGRNHQLRAMLNFAAQEGVRAISKTYSLEKLNELVNDYNNGASGKLVIDMAKSMISRVAVKLVGSGAV</sequence>
<dbReference type="GO" id="GO:0005737">
    <property type="term" value="C:cytoplasm"/>
    <property type="evidence" value="ECO:0007669"/>
    <property type="project" value="TreeGrafter"/>
</dbReference>
<dbReference type="RefSeq" id="XP_041557204.1">
    <property type="nucleotide sequence ID" value="XM_041704638.1"/>
</dbReference>
<dbReference type="SMART" id="SM00829">
    <property type="entry name" value="PKS_ER"/>
    <property type="match status" value="1"/>
</dbReference>
<reference evidence="7" key="2">
    <citation type="submission" date="2021-02" db="EMBL/GenBank/DDBJ databases">
        <title>Aspergillus puulaauensis MK2 genome sequence.</title>
        <authorList>
            <person name="Futagami T."/>
            <person name="Mori K."/>
            <person name="Kadooka C."/>
            <person name="Tanaka T."/>
        </authorList>
    </citation>
    <scope>NUCLEOTIDE SEQUENCE</scope>
    <source>
        <strain evidence="7">MK2</strain>
    </source>
</reference>
<evidence type="ECO:0000313" key="7">
    <source>
        <dbReference type="EMBL" id="BCS25010.1"/>
    </source>
</evidence>
<dbReference type="Gene3D" id="3.90.180.10">
    <property type="entry name" value="Medium-chain alcohol dehydrogenases, catalytic domain"/>
    <property type="match status" value="1"/>
</dbReference>
<dbReference type="PANTHER" id="PTHR42940">
    <property type="entry name" value="ALCOHOL DEHYDROGENASE 1-RELATED"/>
    <property type="match status" value="1"/>
</dbReference>
<dbReference type="AlphaFoldDB" id="A0A7R7XNW7"/>
<comment type="cofactor">
    <cofactor evidence="1">
        <name>Zn(2+)</name>
        <dbReference type="ChEBI" id="CHEBI:29105"/>
    </cofactor>
</comment>
<dbReference type="InterPro" id="IPR013149">
    <property type="entry name" value="ADH-like_C"/>
</dbReference>
<evidence type="ECO:0000256" key="2">
    <source>
        <dbReference type="ARBA" id="ARBA00008072"/>
    </source>
</evidence>
<comment type="similarity">
    <text evidence="2">Belongs to the zinc-containing alcohol dehydrogenase family.</text>
</comment>
<dbReference type="InterPro" id="IPR011032">
    <property type="entry name" value="GroES-like_sf"/>
</dbReference>
<dbReference type="PANTHER" id="PTHR42940:SF8">
    <property type="entry name" value="VACUOLAR PROTEIN SORTING-ASSOCIATED PROTEIN 11"/>
    <property type="match status" value="1"/>
</dbReference>
<dbReference type="GO" id="GO:0004022">
    <property type="term" value="F:alcohol dehydrogenase (NAD+) activity"/>
    <property type="evidence" value="ECO:0007669"/>
    <property type="project" value="TreeGrafter"/>
</dbReference>
<evidence type="ECO:0000256" key="1">
    <source>
        <dbReference type="ARBA" id="ARBA00001947"/>
    </source>
</evidence>
<protein>
    <recommendedName>
        <fullName evidence="6">Enoyl reductase (ER) domain-containing protein</fullName>
    </recommendedName>
</protein>
<dbReference type="SUPFAM" id="SSF50129">
    <property type="entry name" value="GroES-like"/>
    <property type="match status" value="1"/>
</dbReference>
<organism evidence="7 8">
    <name type="scientific">Aspergillus puulaauensis</name>
    <dbReference type="NCBI Taxonomy" id="1220207"/>
    <lineage>
        <taxon>Eukaryota</taxon>
        <taxon>Fungi</taxon>
        <taxon>Dikarya</taxon>
        <taxon>Ascomycota</taxon>
        <taxon>Pezizomycotina</taxon>
        <taxon>Eurotiomycetes</taxon>
        <taxon>Eurotiomycetidae</taxon>
        <taxon>Eurotiales</taxon>
        <taxon>Aspergillaceae</taxon>
        <taxon>Aspergillus</taxon>
    </lineage>
</organism>
<dbReference type="GO" id="GO:0046872">
    <property type="term" value="F:metal ion binding"/>
    <property type="evidence" value="ECO:0007669"/>
    <property type="project" value="UniProtKB-KW"/>
</dbReference>
<dbReference type="KEGG" id="apuu:APUU_41454A"/>
<keyword evidence="5" id="KW-0560">Oxidoreductase</keyword>
<dbReference type="Pfam" id="PF00107">
    <property type="entry name" value="ADH_zinc_N"/>
    <property type="match status" value="1"/>
</dbReference>
<feature type="domain" description="Enoyl reductase (ER)" evidence="6">
    <location>
        <begin position="10"/>
        <end position="369"/>
    </location>
</feature>
<evidence type="ECO:0000256" key="4">
    <source>
        <dbReference type="ARBA" id="ARBA00022833"/>
    </source>
</evidence>
<dbReference type="InterPro" id="IPR036291">
    <property type="entry name" value="NAD(P)-bd_dom_sf"/>
</dbReference>
<dbReference type="OrthoDB" id="256333at2759"/>
<reference evidence="7" key="1">
    <citation type="submission" date="2021-01" db="EMBL/GenBank/DDBJ databases">
        <authorList>
            <consortium name="Aspergillus puulaauensis MK2 genome sequencing consortium"/>
            <person name="Kazuki M."/>
            <person name="Futagami T."/>
        </authorList>
    </citation>
    <scope>NUCLEOTIDE SEQUENCE</scope>
    <source>
        <strain evidence="7">MK2</strain>
    </source>
</reference>
<name>A0A7R7XNW7_9EURO</name>
<keyword evidence="3" id="KW-0479">Metal-binding</keyword>
<keyword evidence="4" id="KW-0862">Zinc</keyword>
<dbReference type="SUPFAM" id="SSF51735">
    <property type="entry name" value="NAD(P)-binding Rossmann-fold domains"/>
    <property type="match status" value="1"/>
</dbReference>
<proteinExistence type="inferred from homology"/>
<evidence type="ECO:0000256" key="5">
    <source>
        <dbReference type="ARBA" id="ARBA00023002"/>
    </source>
</evidence>
<dbReference type="Pfam" id="PF08240">
    <property type="entry name" value="ADH_N"/>
    <property type="match status" value="1"/>
</dbReference>
<dbReference type="InterPro" id="IPR020843">
    <property type="entry name" value="ER"/>
</dbReference>
<evidence type="ECO:0000259" key="6">
    <source>
        <dbReference type="SMART" id="SM00829"/>
    </source>
</evidence>
<evidence type="ECO:0000313" key="8">
    <source>
        <dbReference type="Proteomes" id="UP000654913"/>
    </source>
</evidence>
<gene>
    <name evidence="7" type="ORF">APUU_41454A</name>
</gene>
<accession>A0A7R7XNW7</accession>
<keyword evidence="8" id="KW-1185">Reference proteome</keyword>
<dbReference type="Proteomes" id="UP000654913">
    <property type="component" value="Chromosome 4"/>
</dbReference>
<dbReference type="EMBL" id="AP024446">
    <property type="protein sequence ID" value="BCS25010.1"/>
    <property type="molecule type" value="Genomic_DNA"/>
</dbReference>